<dbReference type="AlphaFoldDB" id="A0A9D1STH6"/>
<keyword evidence="1" id="KW-0175">Coiled coil</keyword>
<proteinExistence type="predicted"/>
<dbReference type="EMBL" id="DVNZ01000199">
    <property type="protein sequence ID" value="HIU94750.1"/>
    <property type="molecule type" value="Genomic_DNA"/>
</dbReference>
<feature type="coiled-coil region" evidence="1">
    <location>
        <begin position="124"/>
        <end position="163"/>
    </location>
</feature>
<protein>
    <submittedName>
        <fullName evidence="3">Uncharacterized protein</fullName>
    </submittedName>
</protein>
<evidence type="ECO:0000313" key="4">
    <source>
        <dbReference type="Proteomes" id="UP000824128"/>
    </source>
</evidence>
<accession>A0A9D1STH6</accession>
<name>A0A9D1STH6_9FIRM</name>
<gene>
    <name evidence="3" type="ORF">IAD24_06275</name>
</gene>
<comment type="caution">
    <text evidence="3">The sequence shown here is derived from an EMBL/GenBank/DDBJ whole genome shotgun (WGS) entry which is preliminary data.</text>
</comment>
<reference evidence="3" key="2">
    <citation type="journal article" date="2021" name="PeerJ">
        <title>Extensive microbial diversity within the chicken gut microbiome revealed by metagenomics and culture.</title>
        <authorList>
            <person name="Gilroy R."/>
            <person name="Ravi A."/>
            <person name="Getino M."/>
            <person name="Pursley I."/>
            <person name="Horton D.L."/>
            <person name="Alikhan N.F."/>
            <person name="Baker D."/>
            <person name="Gharbi K."/>
            <person name="Hall N."/>
            <person name="Watson M."/>
            <person name="Adriaenssens E.M."/>
            <person name="Foster-Nyarko E."/>
            <person name="Jarju S."/>
            <person name="Secka A."/>
            <person name="Antonio M."/>
            <person name="Oren A."/>
            <person name="Chaudhuri R.R."/>
            <person name="La Ragione R."/>
            <person name="Hildebrand F."/>
            <person name="Pallen M.J."/>
        </authorList>
    </citation>
    <scope>NUCLEOTIDE SEQUENCE</scope>
    <source>
        <strain evidence="3">ChiGjej2B2-16831</strain>
    </source>
</reference>
<keyword evidence="2" id="KW-0472">Membrane</keyword>
<evidence type="ECO:0000313" key="3">
    <source>
        <dbReference type="EMBL" id="HIU94750.1"/>
    </source>
</evidence>
<keyword evidence="2" id="KW-1133">Transmembrane helix</keyword>
<evidence type="ECO:0000256" key="2">
    <source>
        <dbReference type="SAM" id="Phobius"/>
    </source>
</evidence>
<dbReference type="Proteomes" id="UP000824128">
    <property type="component" value="Unassembled WGS sequence"/>
</dbReference>
<evidence type="ECO:0000256" key="1">
    <source>
        <dbReference type="SAM" id="Coils"/>
    </source>
</evidence>
<reference evidence="3" key="1">
    <citation type="submission" date="2020-10" db="EMBL/GenBank/DDBJ databases">
        <authorList>
            <person name="Gilroy R."/>
        </authorList>
    </citation>
    <scope>NUCLEOTIDE SEQUENCE</scope>
    <source>
        <strain evidence="3">ChiGjej2B2-16831</strain>
    </source>
</reference>
<organism evidence="3 4">
    <name type="scientific">Candidatus Aphodomorpha intestinavium</name>
    <dbReference type="NCBI Taxonomy" id="2840672"/>
    <lineage>
        <taxon>Bacteria</taxon>
        <taxon>Bacillati</taxon>
        <taxon>Bacillota</taxon>
        <taxon>Clostridia</taxon>
        <taxon>Eubacteriales</taxon>
        <taxon>Candidatus Aphodomorpha</taxon>
    </lineage>
</organism>
<feature type="transmembrane region" description="Helical" evidence="2">
    <location>
        <begin position="12"/>
        <end position="31"/>
    </location>
</feature>
<sequence>MAKARVRLRGRFFLLLLGLIGFASLIIVLIVRGGGFAEARFGDVTGTIATTGAIVRDENAVYTEKYEKIIFSVVEGQTVDTGAQIAQVFKRGYQDESTVTLLRLQREIYEYQKSVIGADAAAGLADIENRIAAVEQQIRDAARGAAQADMLALEQSLKSLQAERTTYLKSAVPADGTLSALYASLAEQEQALTSWTRNIVNSAGPGIVSFYFDGYERVLNATQLSSVNAALIRSVISGGNTVTALGTTAETPLYRLVQGSKWYLAFITDAAEPMRTAEGEQYYVVFDDYSTLTYQATALAPVVTSSSVVNILEFNVDIGNFLDVRTVKATITHAAQGVMAPLEFIGFEEGAPYVEVQSGDARVRVMVNVLAADEDNAVVAPVNAQDTLVSGQRLVKP</sequence>
<keyword evidence="2" id="KW-0812">Transmembrane</keyword>